<feature type="region of interest" description="Disordered" evidence="1">
    <location>
        <begin position="249"/>
        <end position="273"/>
    </location>
</feature>
<feature type="compositionally biased region" description="Basic and acidic residues" evidence="1">
    <location>
        <begin position="184"/>
        <end position="199"/>
    </location>
</feature>
<comment type="caution">
    <text evidence="2">The sequence shown here is derived from an EMBL/GenBank/DDBJ whole genome shotgun (WGS) entry which is preliminary data.</text>
</comment>
<feature type="compositionally biased region" description="Low complexity" evidence="1">
    <location>
        <begin position="291"/>
        <end position="323"/>
    </location>
</feature>
<feature type="compositionally biased region" description="Basic and acidic residues" evidence="1">
    <location>
        <begin position="331"/>
        <end position="343"/>
    </location>
</feature>
<feature type="region of interest" description="Disordered" evidence="1">
    <location>
        <begin position="1"/>
        <end position="56"/>
    </location>
</feature>
<feature type="region of interest" description="Disordered" evidence="1">
    <location>
        <begin position="101"/>
        <end position="124"/>
    </location>
</feature>
<feature type="region of interest" description="Disordered" evidence="1">
    <location>
        <begin position="291"/>
        <end position="344"/>
    </location>
</feature>
<name>A0A8K0JL73_9TREE</name>
<feature type="compositionally biased region" description="Polar residues" evidence="1">
    <location>
        <begin position="1"/>
        <end position="16"/>
    </location>
</feature>
<evidence type="ECO:0000313" key="2">
    <source>
        <dbReference type="EMBL" id="KAG7548948.1"/>
    </source>
</evidence>
<feature type="compositionally biased region" description="Low complexity" evidence="1">
    <location>
        <begin position="26"/>
        <end position="46"/>
    </location>
</feature>
<feature type="compositionally biased region" description="Basic and acidic residues" evidence="1">
    <location>
        <begin position="219"/>
        <end position="237"/>
    </location>
</feature>
<feature type="region of interest" description="Disordered" evidence="1">
    <location>
        <begin position="160"/>
        <end position="237"/>
    </location>
</feature>
<dbReference type="Proteomes" id="UP000812966">
    <property type="component" value="Unassembled WGS sequence"/>
</dbReference>
<evidence type="ECO:0000256" key="1">
    <source>
        <dbReference type="SAM" id="MobiDB-lite"/>
    </source>
</evidence>
<proteinExistence type="predicted"/>
<dbReference type="SUPFAM" id="SSF57701">
    <property type="entry name" value="Zn2/Cys6 DNA-binding domain"/>
    <property type="match status" value="1"/>
</dbReference>
<accession>A0A8K0JL73</accession>
<feature type="compositionally biased region" description="Acidic residues" evidence="1">
    <location>
        <begin position="208"/>
        <end position="218"/>
    </location>
</feature>
<dbReference type="GO" id="GO:0008270">
    <property type="term" value="F:zinc ion binding"/>
    <property type="evidence" value="ECO:0007669"/>
    <property type="project" value="InterPro"/>
</dbReference>
<dbReference type="InterPro" id="IPR036864">
    <property type="entry name" value="Zn2-C6_fun-type_DNA-bd_sf"/>
</dbReference>
<dbReference type="AlphaFoldDB" id="A0A8K0JL73"/>
<sequence>MSQQEIGSQQASTEIQLQPDPPPQPTNSLTPTQTNTSTNTNTNTPTTRRKKRTKTSIACEACQTRKSRCELVTAKGCHRCAVLGTACSLVGSSRASTSISAGYGNGNGNPPGYQNYNNSNDDRLPSQLQYHAQRDPSRIPGYGPQASGSRESRSSIIDKYDGITSFPGNPHLNLNLNLKKRPRCSAEKEESSDRDHDQDQDQYQQQDYEPDQDQDQDQDQDRGRDGRRDLREIKRRTIDIQNMLKTILSSQSHSHSQSQNQNRDQGSSALALASTSASALGPALPPSFVPSSLPIPTTYPSTTSTSTRPSTTTTTTTPHQTQTQHHHHNHHTEESDLYGKTHPETGGPIGSSFLALGLASQPVYLDPIELGVVLPREMERVYQVFVELFPCALPLHRLIRSPRQPPKHPLLRSAILYFLACTSNSNSVSSPASISTSSFSTPRPSSLISFSPMTRRMIIKMLEQNLSLITQNNNTRPEIASIESLLIVSLSPPHSNSYNPEGSNNGKSNPSLGLSIAIEPYNAGALALDLAKRLGLDDSMRVVVRERDGSGLDQWDTTGSLNRLCLWFSCLHRQTWLNLLGGSGSMLDYISLSSIPTALSERYHVNAWYFHLKFESRLLDLVFPVVRQIQVVRTGEMWDPVAMQELHDRFVVFKAECEVWRRDLLSPGLPSQPSLCLLSHIVEVALASRIRTDSGAFIYPPIHPDIAFPHLKRYGGHIFFTGKNIIRHVAQTRPDLSSMPAYLSTFVLFAYAAVYQVKINDSQGEMDVLSADLAVAEGLLREVYCFNPSIVDRVQQPIAASLRWREVLEHLGPDGTPKDTAALGMDTFQPMDFEGLPFQLDPDWLAFFSMEADFGEGAIDAAFASV</sequence>
<keyword evidence="3" id="KW-1185">Reference proteome</keyword>
<organism evidence="2 3">
    <name type="scientific">Filobasidium floriforme</name>
    <dbReference type="NCBI Taxonomy" id="5210"/>
    <lineage>
        <taxon>Eukaryota</taxon>
        <taxon>Fungi</taxon>
        <taxon>Dikarya</taxon>
        <taxon>Basidiomycota</taxon>
        <taxon>Agaricomycotina</taxon>
        <taxon>Tremellomycetes</taxon>
        <taxon>Filobasidiales</taxon>
        <taxon>Filobasidiaceae</taxon>
        <taxon>Filobasidium</taxon>
    </lineage>
</organism>
<reference evidence="2" key="1">
    <citation type="submission" date="2020-04" db="EMBL/GenBank/DDBJ databases">
        <title>Analysis of mating type loci in Filobasidium floriforme.</title>
        <authorList>
            <person name="Nowrousian M."/>
        </authorList>
    </citation>
    <scope>NUCLEOTIDE SEQUENCE</scope>
    <source>
        <strain evidence="2">CBS 6242</strain>
    </source>
</reference>
<feature type="region of interest" description="Disordered" evidence="1">
    <location>
        <begin position="134"/>
        <end position="153"/>
    </location>
</feature>
<evidence type="ECO:0008006" key="4">
    <source>
        <dbReference type="Google" id="ProtNLM"/>
    </source>
</evidence>
<dbReference type="EMBL" id="JABELV010000056">
    <property type="protein sequence ID" value="KAG7548948.1"/>
    <property type="molecule type" value="Genomic_DNA"/>
</dbReference>
<evidence type="ECO:0000313" key="3">
    <source>
        <dbReference type="Proteomes" id="UP000812966"/>
    </source>
</evidence>
<protein>
    <recommendedName>
        <fullName evidence="4">Zn(2)-C6 fungal-type domain-containing protein</fullName>
    </recommendedName>
</protein>
<dbReference type="GO" id="GO:0000981">
    <property type="term" value="F:DNA-binding transcription factor activity, RNA polymerase II-specific"/>
    <property type="evidence" value="ECO:0007669"/>
    <property type="project" value="InterPro"/>
</dbReference>
<feature type="compositionally biased region" description="Low complexity" evidence="1">
    <location>
        <begin position="110"/>
        <end position="119"/>
    </location>
</feature>
<gene>
    <name evidence="2" type="ORF">FFLO_03153</name>
</gene>